<name>A0ABR8D4L1_9NOST</name>
<evidence type="ECO:0000313" key="3">
    <source>
        <dbReference type="Proteomes" id="UP000661112"/>
    </source>
</evidence>
<keyword evidence="3" id="KW-1185">Reference proteome</keyword>
<evidence type="ECO:0000313" key="2">
    <source>
        <dbReference type="EMBL" id="MBD2500693.1"/>
    </source>
</evidence>
<dbReference type="Proteomes" id="UP000661112">
    <property type="component" value="Unassembled WGS sequence"/>
</dbReference>
<reference evidence="2 3" key="1">
    <citation type="journal article" date="2020" name="ISME J.">
        <title>Comparative genomics reveals insights into cyanobacterial evolution and habitat adaptation.</title>
        <authorList>
            <person name="Chen M.Y."/>
            <person name="Teng W.K."/>
            <person name="Zhao L."/>
            <person name="Hu C.X."/>
            <person name="Zhou Y.K."/>
            <person name="Han B.P."/>
            <person name="Song L.R."/>
            <person name="Shu W.S."/>
        </authorList>
    </citation>
    <scope>NUCLEOTIDE SEQUENCE [LARGE SCALE GENOMIC DNA]</scope>
    <source>
        <strain evidence="2 3">FACHB-119</strain>
    </source>
</reference>
<dbReference type="InterPro" id="IPR001650">
    <property type="entry name" value="Helicase_C-like"/>
</dbReference>
<dbReference type="SUPFAM" id="SSF52540">
    <property type="entry name" value="P-loop containing nucleoside triphosphate hydrolases"/>
    <property type="match status" value="1"/>
</dbReference>
<accession>A0ABR8D4L1</accession>
<dbReference type="GO" id="GO:0004386">
    <property type="term" value="F:helicase activity"/>
    <property type="evidence" value="ECO:0007669"/>
    <property type="project" value="UniProtKB-KW"/>
</dbReference>
<evidence type="ECO:0000259" key="1">
    <source>
        <dbReference type="PROSITE" id="PS51194"/>
    </source>
</evidence>
<dbReference type="Gene3D" id="3.40.50.300">
    <property type="entry name" value="P-loop containing nucleotide triphosphate hydrolases"/>
    <property type="match status" value="1"/>
</dbReference>
<proteinExistence type="predicted"/>
<comment type="caution">
    <text evidence="2">The sequence shown here is derived from an EMBL/GenBank/DDBJ whole genome shotgun (WGS) entry which is preliminary data.</text>
</comment>
<protein>
    <submittedName>
        <fullName evidence="2">Helicase</fullName>
    </submittedName>
</protein>
<feature type="domain" description="Helicase C-terminal" evidence="1">
    <location>
        <begin position="825"/>
        <end position="989"/>
    </location>
</feature>
<dbReference type="EMBL" id="JACJSG010000009">
    <property type="protein sequence ID" value="MBD2500693.1"/>
    <property type="molecule type" value="Genomic_DNA"/>
</dbReference>
<dbReference type="PROSITE" id="PS51194">
    <property type="entry name" value="HELICASE_CTER"/>
    <property type="match status" value="1"/>
</dbReference>
<keyword evidence="2" id="KW-0347">Helicase</keyword>
<organism evidence="2 3">
    <name type="scientific">Anabaena azotica FACHB-119</name>
    <dbReference type="NCBI Taxonomy" id="947527"/>
    <lineage>
        <taxon>Bacteria</taxon>
        <taxon>Bacillati</taxon>
        <taxon>Cyanobacteriota</taxon>
        <taxon>Cyanophyceae</taxon>
        <taxon>Nostocales</taxon>
        <taxon>Nostocaceae</taxon>
        <taxon>Anabaena</taxon>
        <taxon>Anabaena azotica</taxon>
    </lineage>
</organism>
<dbReference type="InterPro" id="IPR027417">
    <property type="entry name" value="P-loop_NTPase"/>
</dbReference>
<keyword evidence="2" id="KW-0547">Nucleotide-binding</keyword>
<keyword evidence="2" id="KW-0067">ATP-binding</keyword>
<sequence length="1309" mass="148231">MELSFLEQASIWGQVFEIAVKRGVLQHLIHQNLLLKENHVFQTWQSHKNTDVFHQLVKAFKITDTYTKEWVETMLRHLLVLGYGLGWTAMRECLNHSQIKQPKLEAIWCPLTFPGQQMLRDEEKEATAKAFQEAFNIPGKPDETLVNRGQPARADFILWLSNQSISQRESEDLKPPKDFAKDPKHKKIENLIFCLEFSYNAPLKFADFQQEAPHREEMSRYARYIESKGVFSRVCAEVEGEDFALSERMKNFLSAFSGQDKPLFKLCQASSYTDSLIKVLRKLKRLEGTCNARAMAVTSNGIESLAAQFFGVEPEPDTRAKLMKSLGEAYCKAKHSENDEPLDLDAEIRSVFKKLLKGLPSALKAQAKSLTENPTLGQYSQFLFQENVTDFYNPMSEITKDEAIASIEDHEALHQFFGSDPKTQIANFVNQINPDQETLSLRKVHEAAVFAGLTAAQVGKINVLALEGNPGIGKTTAVMKFLKQQEQGFLFLYLSPRVVINRDVTDKLARENEQPTGILTITSNKNLIVAAPEWYKKQVQQNNFPPQNIDSAVVVDGIENLTRPPSNIFFLTPEQEHDIDCNIVGSTRFKRRLNERDYSVESLKNPGVLGTIAKSARKLLEANPRVNQLVMTAAIQGYRTLSDQSTTVNAFNNLFVHKDISKKPAKNERSAFAARIPTIVVMVDELAGDGAGAPFVRKLAEWLEAQFIKPFDTNQSPFKIVLILADASLSNELVLDSFLDSGDRAPDKVLISQSRGEAPFRVTGTHTKIGPRKYPTLHIMTNSYPATELSIDYSIKLSPVKPGQNSDGTQQTIRQAIREKSQEESLTNAYLEIKRGLQQEAEQLIFFAQDKAFLRELQEKLTTGKEALLNKEDVEVLDQSVSPDKRLELVKPPRRDNVRVLLMTSSGARGVSFPKTDCIIAAIPRFNIEAALMEVAQLIYRGRGMYLDPETGMEVSGDNKPRRLVMLINDFLIEREDIDPKRLWLRQSSDLLTLLVMLRSTIHTRIKGDAGLNRNRIAFVPVGSVGDEELLRLMSDDLLDFLREAKVFISDSHPQEAKAIVKRAEQLTTTIFKHFDLRGQSPQRNAKSYANYQTLQAMAVAVSRIQSYLLPSLDNDALEIPDNLTCIGPFWIEDWSDRQTEEIFSFEAWKAEVKQNSNRLLGSLKEIAESKKYKFPAKLKRPANEIHKLLSREQAGFVIESSTLQALKTQNLVLGLPLDYPHFWNEQSEDDTRQQVLQDPQAWRSGLGRSLTPQGLIIPVIPYYRTFPWVAVAGRRIFTQLETVFSDRYFMASNELNLLNTILLEDEPN</sequence>
<gene>
    <name evidence="2" type="ORF">H6G83_08700</name>
</gene>
<dbReference type="RefSeq" id="WP_190470000.1">
    <property type="nucleotide sequence ID" value="NZ_JACJSG010000009.1"/>
</dbReference>
<dbReference type="Pfam" id="PF00271">
    <property type="entry name" value="Helicase_C"/>
    <property type="match status" value="1"/>
</dbReference>
<keyword evidence="2" id="KW-0378">Hydrolase</keyword>